<keyword evidence="8 14" id="KW-1133">Transmembrane helix</keyword>
<dbReference type="KEGG" id="mvs:MVIS_3344"/>
<dbReference type="PANTHER" id="PTHR30046">
    <property type="entry name" value="FLAGELLAR M-RING PROTEIN"/>
    <property type="match status" value="1"/>
</dbReference>
<dbReference type="PANTHER" id="PTHR30046:SF0">
    <property type="entry name" value="FLAGELLAR M-RING PROTEIN"/>
    <property type="match status" value="1"/>
</dbReference>
<evidence type="ECO:0000256" key="1">
    <source>
        <dbReference type="ARBA" id="ARBA00003820"/>
    </source>
</evidence>
<feature type="transmembrane region" description="Helical" evidence="14">
    <location>
        <begin position="457"/>
        <end position="479"/>
    </location>
</feature>
<dbReference type="AlphaFoldDB" id="A0A090IJ68"/>
<comment type="function">
    <text evidence="1 12">The M ring may be actively involved in energy transduction.</text>
</comment>
<evidence type="ECO:0000256" key="5">
    <source>
        <dbReference type="ARBA" id="ARBA00017949"/>
    </source>
</evidence>
<dbReference type="Pfam" id="PF01514">
    <property type="entry name" value="YscJ_FliF"/>
    <property type="match status" value="1"/>
</dbReference>
<evidence type="ECO:0000256" key="4">
    <source>
        <dbReference type="ARBA" id="ARBA00007971"/>
    </source>
</evidence>
<evidence type="ECO:0000313" key="18">
    <source>
        <dbReference type="EMBL" id="SGY94502.1"/>
    </source>
</evidence>
<keyword evidence="6" id="KW-1003">Cell membrane</keyword>
<keyword evidence="9 14" id="KW-0472">Membrane</keyword>
<dbReference type="PATRIC" id="fig|80854.5.peg.3539"/>
<evidence type="ECO:0000256" key="8">
    <source>
        <dbReference type="ARBA" id="ARBA00022989"/>
    </source>
</evidence>
<evidence type="ECO:0000256" key="13">
    <source>
        <dbReference type="SAM" id="MobiDB-lite"/>
    </source>
</evidence>
<evidence type="ECO:0000256" key="11">
    <source>
        <dbReference type="ARBA" id="ARBA00025936"/>
    </source>
</evidence>
<dbReference type="GO" id="GO:0003774">
    <property type="term" value="F:cytoskeletal motor activity"/>
    <property type="evidence" value="ECO:0007669"/>
    <property type="project" value="InterPro"/>
</dbReference>
<dbReference type="Proteomes" id="UP000182660">
    <property type="component" value="Unassembled WGS sequence"/>
</dbReference>
<dbReference type="STRING" id="80854.MVIS_3344"/>
<dbReference type="Pfam" id="PF08345">
    <property type="entry name" value="YscJ_FliF_C"/>
    <property type="match status" value="1"/>
</dbReference>
<dbReference type="GeneID" id="61295330"/>
<evidence type="ECO:0000256" key="12">
    <source>
        <dbReference type="PIRNR" id="PIRNR004862"/>
    </source>
</evidence>
<evidence type="ECO:0000313" key="17">
    <source>
        <dbReference type="EMBL" id="SGY88168.1"/>
    </source>
</evidence>
<evidence type="ECO:0000259" key="16">
    <source>
        <dbReference type="Pfam" id="PF08345"/>
    </source>
</evidence>
<dbReference type="NCBIfam" id="TIGR00206">
    <property type="entry name" value="fliF"/>
    <property type="match status" value="1"/>
</dbReference>
<dbReference type="Proteomes" id="UP000183794">
    <property type="component" value="Unassembled WGS sequence"/>
</dbReference>
<dbReference type="InterPro" id="IPR000067">
    <property type="entry name" value="FlgMring_FliF"/>
</dbReference>
<evidence type="ECO:0000256" key="6">
    <source>
        <dbReference type="ARBA" id="ARBA00022475"/>
    </source>
</evidence>
<feature type="domain" description="Flagellar M-ring N-terminal" evidence="15">
    <location>
        <begin position="66"/>
        <end position="238"/>
    </location>
</feature>
<dbReference type="Gene3D" id="3.30.300.30">
    <property type="match status" value="1"/>
</dbReference>
<accession>A0A090IJ68</accession>
<sequence>MAEIASSTGIVNNDDMGNDLAQLDENEQKSSAFSFFSSADILRQIILILALAISLTLVVFILLWGKEPEMRPLGTYQTAELIETLEFLDQQKIEYKINGDTVSVPAEQYQDIKLRLRRSGLATAELQGDDILMKDMGFGVSQRVEQERLKLGRERQISRALTEFKHVSKAQVLLAIPKENVFAKRDKKPSATVVLTIRNSSAISQENIDSMVQLVASAVQGLEPTRVTLTDQNGRLLNSGSQDMMAAKGRREFEMVQNHEREYRDKIDSILIPILGISNYTAEVDVSMDFSVTEQTQKRFNPDLPAIRSEMLLERQSIGNGSQGIPGALTNQPPLDADIPEEAAGGNAAARPTGQSQKESTRNYELDTTISHTKSQTGVIRRLSVSVAVDYINSASADGTLVREPRSQAELANIRRVLQGGVGFNVNRGDALEVVAIPFNRPELAAMAELPIWEEEWFWRAVRIVASLIVIVILIMAIIRPMIKRLINNEPEEKLDDLDLGISAIENDEDMQLLTADSDVDTDFAMRSGHLQLPNLHKDEDLLEAVRALVANEPDLTALVIKEWMIEDA</sequence>
<evidence type="ECO:0000256" key="10">
    <source>
        <dbReference type="ARBA" id="ARBA00023143"/>
    </source>
</evidence>
<dbReference type="InterPro" id="IPR013556">
    <property type="entry name" value="Flag_M-ring_C"/>
</dbReference>
<dbReference type="PRINTS" id="PR01009">
    <property type="entry name" value="FLGMRINGFLIF"/>
</dbReference>
<dbReference type="RefSeq" id="WP_045111364.1">
    <property type="nucleotide sequence ID" value="NZ_CAWQZC010000112.1"/>
</dbReference>
<name>A0A090IJ68_9GAMM</name>
<dbReference type="GO" id="GO:0005886">
    <property type="term" value="C:plasma membrane"/>
    <property type="evidence" value="ECO:0007669"/>
    <property type="project" value="UniProtKB-SubCell"/>
</dbReference>
<feature type="region of interest" description="Disordered" evidence="13">
    <location>
        <begin position="318"/>
        <end position="369"/>
    </location>
</feature>
<comment type="subunit">
    <text evidence="11">The basal body constitutes a major portion of the flagellar organelle and consists of four rings (L,P,S, and M) mounted on a central rod. The M ring is integral to the inner membrane of the cell and may be connected to the flagellar rod via the S ring. The S (supramembrane ring) lies just distal to the M ring. The L and P rings lie in the outer membrane and the periplasmic space, respectively.</text>
</comment>
<dbReference type="PIRSF" id="PIRSF004862">
    <property type="entry name" value="FliF"/>
    <property type="match status" value="1"/>
</dbReference>
<keyword evidence="19" id="KW-1185">Reference proteome</keyword>
<gene>
    <name evidence="17" type="ORF">MT2528_1456</name>
    <name evidence="18" type="ORF">NVI5450_1603</name>
</gene>
<keyword evidence="10 12" id="KW-0975">Bacterial flagellum</keyword>
<evidence type="ECO:0000259" key="15">
    <source>
        <dbReference type="Pfam" id="PF01514"/>
    </source>
</evidence>
<dbReference type="EMBL" id="FPLD01000050">
    <property type="protein sequence ID" value="SGY94502.1"/>
    <property type="molecule type" value="Genomic_DNA"/>
</dbReference>
<dbReference type="InterPro" id="IPR045851">
    <property type="entry name" value="AMP-bd_C_sf"/>
</dbReference>
<dbReference type="EMBL" id="FPLJ01000039">
    <property type="protein sequence ID" value="SGY88168.1"/>
    <property type="molecule type" value="Genomic_DNA"/>
</dbReference>
<dbReference type="OrthoDB" id="8554211at2"/>
<feature type="domain" description="Flagellar M-ring C-terminal" evidence="16">
    <location>
        <begin position="271"/>
        <end position="439"/>
    </location>
</feature>
<dbReference type="GO" id="GO:0009431">
    <property type="term" value="C:bacterial-type flagellum basal body, MS ring"/>
    <property type="evidence" value="ECO:0007669"/>
    <property type="project" value="InterPro"/>
</dbReference>
<evidence type="ECO:0000256" key="9">
    <source>
        <dbReference type="ARBA" id="ARBA00023136"/>
    </source>
</evidence>
<keyword evidence="18" id="KW-0966">Cell projection</keyword>
<keyword evidence="7 14" id="KW-0812">Transmembrane</keyword>
<keyword evidence="18" id="KW-0969">Cilium</keyword>
<evidence type="ECO:0000256" key="14">
    <source>
        <dbReference type="SAM" id="Phobius"/>
    </source>
</evidence>
<evidence type="ECO:0000256" key="3">
    <source>
        <dbReference type="ARBA" id="ARBA00004651"/>
    </source>
</evidence>
<reference evidence="18 20" key="1">
    <citation type="submission" date="2016-11" db="EMBL/GenBank/DDBJ databases">
        <authorList>
            <person name="Jaros S."/>
            <person name="Januszkiewicz K."/>
            <person name="Wedrychowicz H."/>
        </authorList>
    </citation>
    <scope>NUCLEOTIDE SEQUENCE [LARGE SCALE GENOMIC DNA]</scope>
    <source>
        <strain evidence="18">NVI 5450</strain>
    </source>
</reference>
<reference evidence="17 19" key="2">
    <citation type="submission" date="2016-11" db="EMBL/GenBank/DDBJ databases">
        <authorList>
            <person name="Klemetsen T."/>
        </authorList>
    </citation>
    <scope>NUCLEOTIDE SEQUENCE [LARGE SCALE GENOMIC DNA]</scope>
    <source>
        <strain evidence="17">MT 2528</strain>
    </source>
</reference>
<dbReference type="HOGENOM" id="CLU_028108_1_1_6"/>
<evidence type="ECO:0000313" key="19">
    <source>
        <dbReference type="Proteomes" id="UP000182660"/>
    </source>
</evidence>
<dbReference type="InterPro" id="IPR006182">
    <property type="entry name" value="FliF_N_dom"/>
</dbReference>
<evidence type="ECO:0000256" key="2">
    <source>
        <dbReference type="ARBA" id="ARBA00004117"/>
    </source>
</evidence>
<dbReference type="InterPro" id="IPR043427">
    <property type="entry name" value="YscJ/FliF"/>
</dbReference>
<feature type="transmembrane region" description="Helical" evidence="14">
    <location>
        <begin position="45"/>
        <end position="65"/>
    </location>
</feature>
<proteinExistence type="inferred from homology"/>
<organism evidence="18 20">
    <name type="scientific">Moritella viscosa</name>
    <dbReference type="NCBI Taxonomy" id="80854"/>
    <lineage>
        <taxon>Bacteria</taxon>
        <taxon>Pseudomonadati</taxon>
        <taxon>Pseudomonadota</taxon>
        <taxon>Gammaproteobacteria</taxon>
        <taxon>Alteromonadales</taxon>
        <taxon>Moritellaceae</taxon>
        <taxon>Moritella</taxon>
    </lineage>
</organism>
<evidence type="ECO:0000256" key="7">
    <source>
        <dbReference type="ARBA" id="ARBA00022692"/>
    </source>
</evidence>
<evidence type="ECO:0000313" key="20">
    <source>
        <dbReference type="Proteomes" id="UP000183794"/>
    </source>
</evidence>
<keyword evidence="18" id="KW-0282">Flagellum</keyword>
<comment type="subcellular location">
    <subcellularLocation>
        <location evidence="2 12">Bacterial flagellum basal body</location>
    </subcellularLocation>
    <subcellularLocation>
        <location evidence="3">Cell membrane</location>
        <topology evidence="3">Multi-pass membrane protein</topology>
    </subcellularLocation>
</comment>
<protein>
    <recommendedName>
        <fullName evidence="5 12">Flagellar M-ring protein</fullName>
    </recommendedName>
</protein>
<comment type="similarity">
    <text evidence="4 12">Belongs to the FliF family.</text>
</comment>
<dbReference type="GO" id="GO:0071973">
    <property type="term" value="P:bacterial-type flagellum-dependent cell motility"/>
    <property type="evidence" value="ECO:0007669"/>
    <property type="project" value="InterPro"/>
</dbReference>